<keyword evidence="3 4" id="KW-0687">Ribonucleoprotein</keyword>
<dbReference type="OrthoDB" id="275000at2759"/>
<keyword evidence="7" id="KW-1185">Reference proteome</keyword>
<keyword evidence="2 4" id="KW-0689">Ribosomal protein</keyword>
<feature type="coiled-coil region" evidence="5">
    <location>
        <begin position="183"/>
        <end position="217"/>
    </location>
</feature>
<comment type="caution">
    <text evidence="6">The sequence shown here is derived from an EMBL/GenBank/DDBJ whole genome shotgun (WGS) entry which is preliminary data.</text>
</comment>
<dbReference type="InterPro" id="IPR036373">
    <property type="entry name" value="Ribosomal_bL17_sf"/>
</dbReference>
<evidence type="ECO:0000313" key="7">
    <source>
        <dbReference type="Proteomes" id="UP000789572"/>
    </source>
</evidence>
<dbReference type="HAMAP" id="MF_01368">
    <property type="entry name" value="Ribosomal_bL17"/>
    <property type="match status" value="1"/>
</dbReference>
<dbReference type="AlphaFoldDB" id="A0A9N8Z7J0"/>
<dbReference type="Pfam" id="PF01196">
    <property type="entry name" value="Ribosomal_L17"/>
    <property type="match status" value="1"/>
</dbReference>
<dbReference type="GO" id="GO:0006412">
    <property type="term" value="P:translation"/>
    <property type="evidence" value="ECO:0007669"/>
    <property type="project" value="InterPro"/>
</dbReference>
<evidence type="ECO:0000256" key="1">
    <source>
        <dbReference type="ARBA" id="ARBA00008777"/>
    </source>
</evidence>
<dbReference type="InterPro" id="IPR047859">
    <property type="entry name" value="Ribosomal_bL17_CS"/>
</dbReference>
<comment type="similarity">
    <text evidence="1 4">Belongs to the bacterial ribosomal protein bL17 family.</text>
</comment>
<protein>
    <submittedName>
        <fullName evidence="6">6460_t:CDS:1</fullName>
    </submittedName>
</protein>
<evidence type="ECO:0000256" key="3">
    <source>
        <dbReference type="ARBA" id="ARBA00023274"/>
    </source>
</evidence>
<keyword evidence="5" id="KW-0175">Coiled coil</keyword>
<sequence>MRHAKKYRRLNRSSGHRQSLLRNMVSSLIRHDRIKTTLPKAKEVRKFADKMVTLAKRGDAHAKAQARAFLREHVVTMPKLFGEMAERYQNRPGGYTRIHKLGYRDTDHASMAIIEYVDAPNDIRYDMLVKTLARQDLNKILKVSSESIEQGQGNIRSKRIDKKRRISREKAQLRLAKNMRKFMKTKNIEEDELKEIVEQERNRLIRMEKEKDDFYIQDKIRRKGGRLSYYNLN</sequence>
<dbReference type="EMBL" id="CAJVPJ010000068">
    <property type="protein sequence ID" value="CAG8470980.1"/>
    <property type="molecule type" value="Genomic_DNA"/>
</dbReference>
<dbReference type="PANTHER" id="PTHR14413">
    <property type="entry name" value="RIBOSOMAL PROTEIN L17"/>
    <property type="match status" value="1"/>
</dbReference>
<dbReference type="Proteomes" id="UP000789572">
    <property type="component" value="Unassembled WGS sequence"/>
</dbReference>
<evidence type="ECO:0000313" key="6">
    <source>
        <dbReference type="EMBL" id="CAG8470980.1"/>
    </source>
</evidence>
<proteinExistence type="inferred from homology"/>
<dbReference type="Gene3D" id="3.90.1030.10">
    <property type="entry name" value="Ribosomal protein L17"/>
    <property type="match status" value="1"/>
</dbReference>
<reference evidence="6" key="1">
    <citation type="submission" date="2021-06" db="EMBL/GenBank/DDBJ databases">
        <authorList>
            <person name="Kallberg Y."/>
            <person name="Tangrot J."/>
            <person name="Rosling A."/>
        </authorList>
    </citation>
    <scope>NUCLEOTIDE SEQUENCE</scope>
    <source>
        <strain evidence="6">IA702</strain>
    </source>
</reference>
<gene>
    <name evidence="6" type="ORF">POCULU_LOCUS1041</name>
</gene>
<dbReference type="NCBIfam" id="TIGR00059">
    <property type="entry name" value="L17"/>
    <property type="match status" value="1"/>
</dbReference>
<evidence type="ECO:0000256" key="2">
    <source>
        <dbReference type="ARBA" id="ARBA00022980"/>
    </source>
</evidence>
<dbReference type="PANTHER" id="PTHR14413:SF16">
    <property type="entry name" value="LARGE RIBOSOMAL SUBUNIT PROTEIN BL17M"/>
    <property type="match status" value="1"/>
</dbReference>
<organism evidence="6 7">
    <name type="scientific">Paraglomus occultum</name>
    <dbReference type="NCBI Taxonomy" id="144539"/>
    <lineage>
        <taxon>Eukaryota</taxon>
        <taxon>Fungi</taxon>
        <taxon>Fungi incertae sedis</taxon>
        <taxon>Mucoromycota</taxon>
        <taxon>Glomeromycotina</taxon>
        <taxon>Glomeromycetes</taxon>
        <taxon>Paraglomerales</taxon>
        <taxon>Paraglomeraceae</taxon>
        <taxon>Paraglomus</taxon>
    </lineage>
</organism>
<dbReference type="InterPro" id="IPR000456">
    <property type="entry name" value="Ribosomal_bL17"/>
</dbReference>
<name>A0A9N8Z7J0_9GLOM</name>
<dbReference type="GO" id="GO:0003735">
    <property type="term" value="F:structural constituent of ribosome"/>
    <property type="evidence" value="ECO:0007669"/>
    <property type="project" value="InterPro"/>
</dbReference>
<accession>A0A9N8Z7J0</accession>
<dbReference type="PROSITE" id="PS01167">
    <property type="entry name" value="RIBOSOMAL_L17"/>
    <property type="match status" value="1"/>
</dbReference>
<evidence type="ECO:0000256" key="5">
    <source>
        <dbReference type="SAM" id="Coils"/>
    </source>
</evidence>
<evidence type="ECO:0000256" key="4">
    <source>
        <dbReference type="RuleBase" id="RU000660"/>
    </source>
</evidence>
<dbReference type="GO" id="GO:0005762">
    <property type="term" value="C:mitochondrial large ribosomal subunit"/>
    <property type="evidence" value="ECO:0007669"/>
    <property type="project" value="TreeGrafter"/>
</dbReference>
<dbReference type="SUPFAM" id="SSF64263">
    <property type="entry name" value="Prokaryotic ribosomal protein L17"/>
    <property type="match status" value="1"/>
</dbReference>